<dbReference type="RefSeq" id="WP_056943081.1">
    <property type="nucleotide sequence ID" value="NZ_AZCX01000012.1"/>
</dbReference>
<dbReference type="EMBL" id="AZCX01000012">
    <property type="protein sequence ID" value="KRK47112.1"/>
    <property type="molecule type" value="Genomic_DNA"/>
</dbReference>
<dbReference type="PANTHER" id="PTHR43335:SF4">
    <property type="entry name" value="ABC TRANSPORTER, ATP-BINDING PROTEIN"/>
    <property type="match status" value="1"/>
</dbReference>
<dbReference type="InterPro" id="IPR003439">
    <property type="entry name" value="ABC_transporter-like_ATP-bd"/>
</dbReference>
<dbReference type="AlphaFoldDB" id="A0A0R1HLD5"/>
<dbReference type="PROSITE" id="PS00211">
    <property type="entry name" value="ABC_TRANSPORTER_1"/>
    <property type="match status" value="1"/>
</dbReference>
<keyword evidence="7" id="KW-1185">Reference proteome</keyword>
<reference evidence="6 7" key="1">
    <citation type="journal article" date="2015" name="Genome Announc.">
        <title>Expanding the biotechnology potential of lactobacilli through comparative genomics of 213 strains and associated genera.</title>
        <authorList>
            <person name="Sun Z."/>
            <person name="Harris H.M."/>
            <person name="McCann A."/>
            <person name="Guo C."/>
            <person name="Argimon S."/>
            <person name="Zhang W."/>
            <person name="Yang X."/>
            <person name="Jeffery I.B."/>
            <person name="Cooney J.C."/>
            <person name="Kagawa T.F."/>
            <person name="Liu W."/>
            <person name="Song Y."/>
            <person name="Salvetti E."/>
            <person name="Wrobel A."/>
            <person name="Rasinkangas P."/>
            <person name="Parkhill J."/>
            <person name="Rea M.C."/>
            <person name="O'Sullivan O."/>
            <person name="Ritari J."/>
            <person name="Douillard F.P."/>
            <person name="Paul Ross R."/>
            <person name="Yang R."/>
            <person name="Briner A.E."/>
            <person name="Felis G.E."/>
            <person name="de Vos W.M."/>
            <person name="Barrangou R."/>
            <person name="Klaenhammer T.R."/>
            <person name="Caufield P.W."/>
            <person name="Cui Y."/>
            <person name="Zhang H."/>
            <person name="O'Toole P.W."/>
        </authorList>
    </citation>
    <scope>NUCLEOTIDE SEQUENCE [LARGE SCALE GENOMIC DNA]</scope>
    <source>
        <strain evidence="6 7">JCM 15530</strain>
    </source>
</reference>
<dbReference type="Pfam" id="PF00005">
    <property type="entry name" value="ABC_tran"/>
    <property type="match status" value="1"/>
</dbReference>
<feature type="domain" description="ABC transporter" evidence="5">
    <location>
        <begin position="5"/>
        <end position="230"/>
    </location>
</feature>
<evidence type="ECO:0000256" key="4">
    <source>
        <dbReference type="ARBA" id="ARBA00022840"/>
    </source>
</evidence>
<dbReference type="Gene3D" id="3.40.50.300">
    <property type="entry name" value="P-loop containing nucleotide triphosphate hydrolases"/>
    <property type="match status" value="1"/>
</dbReference>
<protein>
    <submittedName>
        <fullName evidence="6">ABC transporter, ATP-binding protein</fullName>
    </submittedName>
</protein>
<dbReference type="InterPro" id="IPR017871">
    <property type="entry name" value="ABC_transporter-like_CS"/>
</dbReference>
<comment type="similarity">
    <text evidence="1">Belongs to the ABC transporter superfamily.</text>
</comment>
<keyword evidence="4 6" id="KW-0067">ATP-binding</keyword>
<dbReference type="PROSITE" id="PS50893">
    <property type="entry name" value="ABC_TRANSPORTER_2"/>
    <property type="match status" value="1"/>
</dbReference>
<dbReference type="GO" id="GO:0005524">
    <property type="term" value="F:ATP binding"/>
    <property type="evidence" value="ECO:0007669"/>
    <property type="project" value="UniProtKB-KW"/>
</dbReference>
<evidence type="ECO:0000313" key="6">
    <source>
        <dbReference type="EMBL" id="KRK47112.1"/>
    </source>
</evidence>
<dbReference type="STRING" id="1302272.FC96_GL000734"/>
<evidence type="ECO:0000313" key="7">
    <source>
        <dbReference type="Proteomes" id="UP000050911"/>
    </source>
</evidence>
<dbReference type="InterPro" id="IPR003593">
    <property type="entry name" value="AAA+_ATPase"/>
</dbReference>
<accession>A0A0R1HLD5</accession>
<dbReference type="InterPro" id="IPR027417">
    <property type="entry name" value="P-loop_NTPase"/>
</dbReference>
<sequence>MSEILTISNLNKSFGSKKVLHDVSLTVETGHIVGLVGPNGAGKSTIMKTILGLINYQSGDIKINGQVVSPTSHQALSKVGALIEYPGLYPFLSGWDHLRLFADGDNRLEHMQDIVSKLKMDGYIKQKAKGYSLGMKQKLGIAMALLNDPDLVILDEPMNGLDPQATKDLRDLILDEAKDGKTFLISSHILSELEKLAQDLLIIDHGSIIRQTTMSELLASGGSFIDLQTSDDQAARQALQAAGFELTNDASLRVVLTDSDDNAMTNVLGTLNNAGLTVKDVKHEEGSLESSLLDLLAHDQDQVKE</sequence>
<dbReference type="SUPFAM" id="SSF52540">
    <property type="entry name" value="P-loop containing nucleoside triphosphate hydrolases"/>
    <property type="match status" value="1"/>
</dbReference>
<keyword evidence="2" id="KW-0813">Transport</keyword>
<proteinExistence type="inferred from homology"/>
<evidence type="ECO:0000256" key="2">
    <source>
        <dbReference type="ARBA" id="ARBA00022448"/>
    </source>
</evidence>
<dbReference type="PATRIC" id="fig|1302272.5.peg.734"/>
<organism evidence="6 7">
    <name type="scientific">Secundilactobacillus kimchicus JCM 15530</name>
    <dbReference type="NCBI Taxonomy" id="1302272"/>
    <lineage>
        <taxon>Bacteria</taxon>
        <taxon>Bacillati</taxon>
        <taxon>Bacillota</taxon>
        <taxon>Bacilli</taxon>
        <taxon>Lactobacillales</taxon>
        <taxon>Lactobacillaceae</taxon>
        <taxon>Secundilactobacillus</taxon>
    </lineage>
</organism>
<evidence type="ECO:0000256" key="1">
    <source>
        <dbReference type="ARBA" id="ARBA00005417"/>
    </source>
</evidence>
<keyword evidence="3" id="KW-0547">Nucleotide-binding</keyword>
<comment type="caution">
    <text evidence="6">The sequence shown here is derived from an EMBL/GenBank/DDBJ whole genome shotgun (WGS) entry which is preliminary data.</text>
</comment>
<name>A0A0R1HLD5_9LACO</name>
<dbReference type="OrthoDB" id="9804819at2"/>
<evidence type="ECO:0000256" key="3">
    <source>
        <dbReference type="ARBA" id="ARBA00022741"/>
    </source>
</evidence>
<gene>
    <name evidence="6" type="ORF">FC96_GL000734</name>
</gene>
<dbReference type="GO" id="GO:0016887">
    <property type="term" value="F:ATP hydrolysis activity"/>
    <property type="evidence" value="ECO:0007669"/>
    <property type="project" value="InterPro"/>
</dbReference>
<dbReference type="PANTHER" id="PTHR43335">
    <property type="entry name" value="ABC TRANSPORTER, ATP-BINDING PROTEIN"/>
    <property type="match status" value="1"/>
</dbReference>
<dbReference type="SMART" id="SM00382">
    <property type="entry name" value="AAA"/>
    <property type="match status" value="1"/>
</dbReference>
<evidence type="ECO:0000259" key="5">
    <source>
        <dbReference type="PROSITE" id="PS50893"/>
    </source>
</evidence>
<dbReference type="Proteomes" id="UP000050911">
    <property type="component" value="Unassembled WGS sequence"/>
</dbReference>